<dbReference type="GO" id="GO:0005886">
    <property type="term" value="C:plasma membrane"/>
    <property type="evidence" value="ECO:0007669"/>
    <property type="project" value="UniProtKB-SubCell"/>
</dbReference>
<keyword evidence="3 8" id="KW-0132">Cell division</keyword>
<keyword evidence="12" id="KW-1185">Reference proteome</keyword>
<dbReference type="OrthoDB" id="5298556at2"/>
<dbReference type="RefSeq" id="WP_132701172.1">
    <property type="nucleotide sequence ID" value="NZ_SLZR01000005.1"/>
</dbReference>
<keyword evidence="6 8" id="KW-0472">Membrane</keyword>
<comment type="similarity">
    <text evidence="8">Belongs to the FtsL family.</text>
</comment>
<name>A0A4R3I9H1_9GAMM</name>
<dbReference type="Pfam" id="PF04999">
    <property type="entry name" value="FtsL"/>
    <property type="match status" value="1"/>
</dbReference>
<dbReference type="GO" id="GO:0032153">
    <property type="term" value="C:cell division site"/>
    <property type="evidence" value="ECO:0007669"/>
    <property type="project" value="UniProtKB-UniRule"/>
</dbReference>
<dbReference type="GO" id="GO:0043093">
    <property type="term" value="P:FtsZ-dependent cytokinesis"/>
    <property type="evidence" value="ECO:0007669"/>
    <property type="project" value="UniProtKB-UniRule"/>
</dbReference>
<keyword evidence="10" id="KW-0175">Coiled coil</keyword>
<dbReference type="AlphaFoldDB" id="A0A4R3I9H1"/>
<evidence type="ECO:0000256" key="10">
    <source>
        <dbReference type="SAM" id="Coils"/>
    </source>
</evidence>
<accession>A0A4R3I9H1</accession>
<proteinExistence type="inferred from homology"/>
<keyword evidence="4 8" id="KW-0812">Transmembrane</keyword>
<reference evidence="11 12" key="1">
    <citation type="submission" date="2019-03" db="EMBL/GenBank/DDBJ databases">
        <title>Genomic Encyclopedia of Archaeal and Bacterial Type Strains, Phase II (KMG-II): from individual species to whole genera.</title>
        <authorList>
            <person name="Goeker M."/>
        </authorList>
    </citation>
    <scope>NUCLEOTIDE SEQUENCE [LARGE SCALE GENOMIC DNA]</scope>
    <source>
        <strain evidence="11 12">DSM 15388</strain>
    </source>
</reference>
<evidence type="ECO:0000256" key="8">
    <source>
        <dbReference type="HAMAP-Rule" id="MF_00910"/>
    </source>
</evidence>
<dbReference type="Proteomes" id="UP000295793">
    <property type="component" value="Unassembled WGS sequence"/>
</dbReference>
<comment type="subcellular location">
    <subcellularLocation>
        <location evidence="8">Cell inner membrane</location>
        <topology evidence="8">Single-pass type II membrane protein</topology>
    </subcellularLocation>
    <subcellularLocation>
        <location evidence="1">Cell membrane</location>
        <topology evidence="1">Single-pass type II membrane protein</topology>
    </subcellularLocation>
    <text evidence="8">Localizes to the division septum where it forms a ring structure.</text>
</comment>
<keyword evidence="2 8" id="KW-1003">Cell membrane</keyword>
<organism evidence="11 12">
    <name type="scientific">Reinekea marinisedimentorum</name>
    <dbReference type="NCBI Taxonomy" id="230495"/>
    <lineage>
        <taxon>Bacteria</taxon>
        <taxon>Pseudomonadati</taxon>
        <taxon>Pseudomonadota</taxon>
        <taxon>Gammaproteobacteria</taxon>
        <taxon>Oceanospirillales</taxon>
        <taxon>Saccharospirillaceae</taxon>
        <taxon>Reinekea</taxon>
    </lineage>
</organism>
<gene>
    <name evidence="8" type="primary">ftsL</name>
    <name evidence="11" type="ORF">BCF53_105150</name>
</gene>
<evidence type="ECO:0000256" key="3">
    <source>
        <dbReference type="ARBA" id="ARBA00022618"/>
    </source>
</evidence>
<keyword evidence="8" id="KW-0997">Cell inner membrane</keyword>
<evidence type="ECO:0000256" key="2">
    <source>
        <dbReference type="ARBA" id="ARBA00022475"/>
    </source>
</evidence>
<dbReference type="PANTHER" id="PTHR37479">
    <property type="entry name" value="CELL DIVISION PROTEIN FTSL"/>
    <property type="match status" value="1"/>
</dbReference>
<dbReference type="PANTHER" id="PTHR37479:SF1">
    <property type="entry name" value="CELL DIVISION PROTEIN FTSL"/>
    <property type="match status" value="1"/>
</dbReference>
<keyword evidence="7 8" id="KW-0131">Cell cycle</keyword>
<protein>
    <recommendedName>
        <fullName evidence="8 9">Cell division protein FtsL</fullName>
    </recommendedName>
</protein>
<comment type="caution">
    <text evidence="11">The sequence shown here is derived from an EMBL/GenBank/DDBJ whole genome shotgun (WGS) entry which is preliminary data.</text>
</comment>
<sequence length="96" mass="11137">MIVKSPWLTWSVVVVLTSVALATTFSIVSVTYKTRQQFSQLEQMREELRVMQEEWGKLLLEESAFSSPSRVERIAREQLHMVLPSAENIKEIDKLK</sequence>
<evidence type="ECO:0000256" key="4">
    <source>
        <dbReference type="ARBA" id="ARBA00022692"/>
    </source>
</evidence>
<evidence type="ECO:0000313" key="11">
    <source>
        <dbReference type="EMBL" id="TCS41723.1"/>
    </source>
</evidence>
<evidence type="ECO:0000256" key="1">
    <source>
        <dbReference type="ARBA" id="ARBA00004401"/>
    </source>
</evidence>
<keyword evidence="5 8" id="KW-1133">Transmembrane helix</keyword>
<dbReference type="InterPro" id="IPR011922">
    <property type="entry name" value="Cell_div_FtsL"/>
</dbReference>
<evidence type="ECO:0000256" key="6">
    <source>
        <dbReference type="ARBA" id="ARBA00023136"/>
    </source>
</evidence>
<dbReference type="HAMAP" id="MF_00910">
    <property type="entry name" value="FtsL"/>
    <property type="match status" value="1"/>
</dbReference>
<dbReference type="EMBL" id="SLZR01000005">
    <property type="protein sequence ID" value="TCS41723.1"/>
    <property type="molecule type" value="Genomic_DNA"/>
</dbReference>
<comment type="subunit">
    <text evidence="8">Part of a complex composed of FtsB, FtsL and FtsQ.</text>
</comment>
<evidence type="ECO:0000256" key="7">
    <source>
        <dbReference type="ARBA" id="ARBA00023306"/>
    </source>
</evidence>
<comment type="function">
    <text evidence="8">Essential cell division protein. May link together the upstream cell division proteins, which are predominantly cytoplasmic, with the downstream cell division proteins, which are predominantly periplasmic.</text>
</comment>
<feature type="coiled-coil region" evidence="10">
    <location>
        <begin position="34"/>
        <end position="61"/>
    </location>
</feature>
<evidence type="ECO:0000256" key="5">
    <source>
        <dbReference type="ARBA" id="ARBA00022989"/>
    </source>
</evidence>
<evidence type="ECO:0000256" key="9">
    <source>
        <dbReference type="NCBIfam" id="TIGR02209"/>
    </source>
</evidence>
<dbReference type="NCBIfam" id="TIGR02209">
    <property type="entry name" value="ftsL_broad"/>
    <property type="match status" value="1"/>
</dbReference>
<evidence type="ECO:0000313" key="12">
    <source>
        <dbReference type="Proteomes" id="UP000295793"/>
    </source>
</evidence>